<dbReference type="AlphaFoldDB" id="A0A9Q0W3G0"/>
<accession>A0A9Q0W3G0</accession>
<feature type="compositionally biased region" description="Low complexity" evidence="1">
    <location>
        <begin position="20"/>
        <end position="30"/>
    </location>
</feature>
<dbReference type="Proteomes" id="UP001151532">
    <property type="component" value="Chromosome 15Z"/>
</dbReference>
<keyword evidence="3" id="KW-1185">Reference proteome</keyword>
<dbReference type="EMBL" id="JAPFFK010000006">
    <property type="protein sequence ID" value="KAJ6759980.1"/>
    <property type="molecule type" value="Genomic_DNA"/>
</dbReference>
<evidence type="ECO:0000313" key="3">
    <source>
        <dbReference type="Proteomes" id="UP001151532"/>
    </source>
</evidence>
<feature type="region of interest" description="Disordered" evidence="1">
    <location>
        <begin position="20"/>
        <end position="43"/>
    </location>
</feature>
<sequence>MNSFVGALSCGQCTDLKRSSSTYRSVSRHSTPPGGYLQSRRKTLGKVRVRNGGPLASGEEEPGSHCRFWSESLNLHRACRCCLWNRAIKRAILSLTFDYQTDHCHLTFTRFKNIWAEG</sequence>
<reference evidence="2" key="1">
    <citation type="submission" date="2022-11" db="EMBL/GenBank/DDBJ databases">
        <authorList>
            <person name="Hyden B.L."/>
            <person name="Feng K."/>
            <person name="Yates T."/>
            <person name="Jawdy S."/>
            <person name="Smart L.B."/>
            <person name="Muchero W."/>
        </authorList>
    </citation>
    <scope>NUCLEOTIDE SEQUENCE</scope>
    <source>
        <tissue evidence="2">Shoot tip</tissue>
    </source>
</reference>
<evidence type="ECO:0000256" key="1">
    <source>
        <dbReference type="SAM" id="MobiDB-lite"/>
    </source>
</evidence>
<proteinExistence type="predicted"/>
<name>A0A9Q0W3G0_SALPP</name>
<reference evidence="2" key="2">
    <citation type="journal article" date="2023" name="Int. J. Mol. Sci.">
        <title>De Novo Assembly and Annotation of 11 Diverse Shrub Willow (Salix) Genomes Reveals Novel Gene Organization in Sex-Linked Regions.</title>
        <authorList>
            <person name="Hyden B."/>
            <person name="Feng K."/>
            <person name="Yates T.B."/>
            <person name="Jawdy S."/>
            <person name="Cereghino C."/>
            <person name="Smart L.B."/>
            <person name="Muchero W."/>
        </authorList>
    </citation>
    <scope>NUCLEOTIDE SEQUENCE</scope>
    <source>
        <tissue evidence="2">Shoot tip</tissue>
    </source>
</reference>
<protein>
    <submittedName>
        <fullName evidence="2">Uncharacterized protein</fullName>
    </submittedName>
</protein>
<gene>
    <name evidence="2" type="ORF">OIU79_024945</name>
</gene>
<organism evidence="2 3">
    <name type="scientific">Salix purpurea</name>
    <name type="common">Purple osier willow</name>
    <dbReference type="NCBI Taxonomy" id="77065"/>
    <lineage>
        <taxon>Eukaryota</taxon>
        <taxon>Viridiplantae</taxon>
        <taxon>Streptophyta</taxon>
        <taxon>Embryophyta</taxon>
        <taxon>Tracheophyta</taxon>
        <taxon>Spermatophyta</taxon>
        <taxon>Magnoliopsida</taxon>
        <taxon>eudicotyledons</taxon>
        <taxon>Gunneridae</taxon>
        <taxon>Pentapetalae</taxon>
        <taxon>rosids</taxon>
        <taxon>fabids</taxon>
        <taxon>Malpighiales</taxon>
        <taxon>Salicaceae</taxon>
        <taxon>Saliceae</taxon>
        <taxon>Salix</taxon>
    </lineage>
</organism>
<comment type="caution">
    <text evidence="2">The sequence shown here is derived from an EMBL/GenBank/DDBJ whole genome shotgun (WGS) entry which is preliminary data.</text>
</comment>
<evidence type="ECO:0000313" key="2">
    <source>
        <dbReference type="EMBL" id="KAJ6759980.1"/>
    </source>
</evidence>